<dbReference type="PANTHER" id="PTHR43072">
    <property type="entry name" value="N-ACETYLTRANSFERASE"/>
    <property type="match status" value="1"/>
</dbReference>
<proteinExistence type="predicted"/>
<organism evidence="6 7">
    <name type="scientific">Gellertiella hungarica</name>
    <dbReference type="NCBI Taxonomy" id="1572859"/>
    <lineage>
        <taxon>Bacteria</taxon>
        <taxon>Pseudomonadati</taxon>
        <taxon>Pseudomonadota</taxon>
        <taxon>Alphaproteobacteria</taxon>
        <taxon>Hyphomicrobiales</taxon>
        <taxon>Rhizobiaceae</taxon>
        <taxon>Gellertiella</taxon>
    </lineage>
</organism>
<evidence type="ECO:0000259" key="5">
    <source>
        <dbReference type="PROSITE" id="PS51186"/>
    </source>
</evidence>
<keyword evidence="2 6" id="KW-0012">Acyltransferase</keyword>
<gene>
    <name evidence="6" type="ORF">GGR23_000680</name>
</gene>
<evidence type="ECO:0000256" key="1">
    <source>
        <dbReference type="ARBA" id="ARBA00022679"/>
    </source>
</evidence>
<evidence type="ECO:0000256" key="4">
    <source>
        <dbReference type="ARBA" id="ARBA00051334"/>
    </source>
</evidence>
<dbReference type="InterPro" id="IPR000182">
    <property type="entry name" value="GNAT_dom"/>
</dbReference>
<feature type="domain" description="N-acetyltransferase" evidence="5">
    <location>
        <begin position="5"/>
        <end position="162"/>
    </location>
</feature>
<dbReference type="FunFam" id="3.40.630.30:FF:000026">
    <property type="entry name" value="Phosphinothricin acetyltransferase"/>
    <property type="match status" value="1"/>
</dbReference>
<sequence>MSGNLVIREAREADLPAILEIYNDAVRDTTAIFNEIIVDLDNRRAWMAERQGRGFPVLVAELDGRTVGYASYGDWRPHDGYRNTREHSIYVHQGCRGQGIGKVLLEALIGRARENRVHVLIGCIEAGNSTSIALHTRLGFRLVGTFREVGHKFGRWLDLACVELVLD</sequence>
<dbReference type="RefSeq" id="WP_183364702.1">
    <property type="nucleotide sequence ID" value="NZ_JACIEZ010000001.1"/>
</dbReference>
<keyword evidence="1 6" id="KW-0808">Transferase</keyword>
<dbReference type="PANTHER" id="PTHR43072:SF23">
    <property type="entry name" value="UPF0039 PROTEIN C11D3.02C"/>
    <property type="match status" value="1"/>
</dbReference>
<protein>
    <submittedName>
        <fullName evidence="6">Phosphinothricin acetyltransferase</fullName>
        <ecNumber evidence="6">2.3.1.183</ecNumber>
    </submittedName>
</protein>
<dbReference type="EC" id="2.3.1.183" evidence="6"/>
<evidence type="ECO:0000313" key="7">
    <source>
        <dbReference type="Proteomes" id="UP000528286"/>
    </source>
</evidence>
<dbReference type="PROSITE" id="PS51186">
    <property type="entry name" value="GNAT"/>
    <property type="match status" value="1"/>
</dbReference>
<evidence type="ECO:0000256" key="3">
    <source>
        <dbReference type="ARBA" id="ARBA00050603"/>
    </source>
</evidence>
<dbReference type="SUPFAM" id="SSF55729">
    <property type="entry name" value="Acyl-CoA N-acyltransferases (Nat)"/>
    <property type="match status" value="1"/>
</dbReference>
<dbReference type="Gene3D" id="3.40.630.30">
    <property type="match status" value="1"/>
</dbReference>
<dbReference type="AlphaFoldDB" id="A0A7W6NJI2"/>
<dbReference type="EMBL" id="JACIEZ010000001">
    <property type="protein sequence ID" value="MBB4063519.1"/>
    <property type="molecule type" value="Genomic_DNA"/>
</dbReference>
<evidence type="ECO:0000256" key="2">
    <source>
        <dbReference type="ARBA" id="ARBA00023315"/>
    </source>
</evidence>
<comment type="catalytic activity">
    <reaction evidence="3">
        <text>L-methionine sulfoximine + acetyl-CoA = N-acetyl-L-methionine sulfoximine + CoA + H(+)</text>
        <dbReference type="Rhea" id="RHEA:47660"/>
        <dbReference type="ChEBI" id="CHEBI:15378"/>
        <dbReference type="ChEBI" id="CHEBI:57287"/>
        <dbReference type="ChEBI" id="CHEBI:57288"/>
        <dbReference type="ChEBI" id="CHEBI:87826"/>
        <dbReference type="ChEBI" id="CHEBI:87827"/>
    </reaction>
</comment>
<comment type="catalytic activity">
    <reaction evidence="4">
        <text>L-methionine sulfone + acetyl-CoA = N-acetyl-L-methionine sulfone + CoA + H(+)</text>
        <dbReference type="Rhea" id="RHEA:47656"/>
        <dbReference type="ChEBI" id="CHEBI:15378"/>
        <dbReference type="ChEBI" id="CHEBI:57287"/>
        <dbReference type="ChEBI" id="CHEBI:57288"/>
        <dbReference type="ChEBI" id="CHEBI:87824"/>
        <dbReference type="ChEBI" id="CHEBI:87825"/>
    </reaction>
</comment>
<accession>A0A7W6NJI2</accession>
<dbReference type="Proteomes" id="UP000528286">
    <property type="component" value="Unassembled WGS sequence"/>
</dbReference>
<reference evidence="6 7" key="1">
    <citation type="submission" date="2020-08" db="EMBL/GenBank/DDBJ databases">
        <title>Genomic Encyclopedia of Type Strains, Phase IV (KMG-IV): sequencing the most valuable type-strain genomes for metagenomic binning, comparative biology and taxonomic classification.</title>
        <authorList>
            <person name="Goeker M."/>
        </authorList>
    </citation>
    <scope>NUCLEOTIDE SEQUENCE [LARGE SCALE GENOMIC DNA]</scope>
    <source>
        <strain evidence="6 7">DSM 29853</strain>
    </source>
</reference>
<dbReference type="GO" id="GO:0102971">
    <property type="term" value="F:phosphinothricin N-acetyltransferase activity"/>
    <property type="evidence" value="ECO:0007669"/>
    <property type="project" value="UniProtKB-EC"/>
</dbReference>
<evidence type="ECO:0000313" key="6">
    <source>
        <dbReference type="EMBL" id="MBB4063519.1"/>
    </source>
</evidence>
<comment type="caution">
    <text evidence="6">The sequence shown here is derived from an EMBL/GenBank/DDBJ whole genome shotgun (WGS) entry which is preliminary data.</text>
</comment>
<name>A0A7W6NJI2_9HYPH</name>
<dbReference type="InterPro" id="IPR016181">
    <property type="entry name" value="Acyl_CoA_acyltransferase"/>
</dbReference>
<keyword evidence="7" id="KW-1185">Reference proteome</keyword>
<dbReference type="Pfam" id="PF13420">
    <property type="entry name" value="Acetyltransf_4"/>
    <property type="match status" value="1"/>
</dbReference>
<dbReference type="CDD" id="cd04301">
    <property type="entry name" value="NAT_SF"/>
    <property type="match status" value="1"/>
</dbReference>